<dbReference type="SUPFAM" id="SSF101898">
    <property type="entry name" value="NHL repeat"/>
    <property type="match status" value="1"/>
</dbReference>
<evidence type="ECO:0000313" key="1">
    <source>
        <dbReference type="EMBL" id="GEO10977.1"/>
    </source>
</evidence>
<dbReference type="PANTHER" id="PTHR35399:SF2">
    <property type="entry name" value="DUF839 DOMAIN-CONTAINING PROTEIN"/>
    <property type="match status" value="1"/>
</dbReference>
<proteinExistence type="predicted"/>
<dbReference type="Proteomes" id="UP000321513">
    <property type="component" value="Unassembled WGS sequence"/>
</dbReference>
<comment type="caution">
    <text evidence="1">The sequence shown here is derived from an EMBL/GenBank/DDBJ whole genome shotgun (WGS) entry which is preliminary data.</text>
</comment>
<dbReference type="InterPro" id="IPR013783">
    <property type="entry name" value="Ig-like_fold"/>
</dbReference>
<accession>A0A512BGM7</accession>
<dbReference type="NCBIfam" id="TIGR04183">
    <property type="entry name" value="Por_Secre_tail"/>
    <property type="match status" value="1"/>
</dbReference>
<dbReference type="PANTHER" id="PTHR35399">
    <property type="entry name" value="SLR8030 PROTEIN"/>
    <property type="match status" value="1"/>
</dbReference>
<keyword evidence="2" id="KW-1185">Reference proteome</keyword>
<dbReference type="InterPro" id="IPR008557">
    <property type="entry name" value="PhoX"/>
</dbReference>
<reference evidence="1 2" key="1">
    <citation type="submission" date="2019-07" db="EMBL/GenBank/DDBJ databases">
        <title>Whole genome shotgun sequence of Segetibacter aerophilus NBRC 106135.</title>
        <authorList>
            <person name="Hosoyama A."/>
            <person name="Uohara A."/>
            <person name="Ohji S."/>
            <person name="Ichikawa N."/>
        </authorList>
    </citation>
    <scope>NUCLEOTIDE SEQUENCE [LARGE SCALE GENOMIC DNA]</scope>
    <source>
        <strain evidence="1 2">NBRC 106135</strain>
    </source>
</reference>
<dbReference type="InterPro" id="IPR015943">
    <property type="entry name" value="WD40/YVTN_repeat-like_dom_sf"/>
</dbReference>
<dbReference type="Gene3D" id="2.130.10.10">
    <property type="entry name" value="YVTN repeat-like/Quinoprotein amine dehydrogenase"/>
    <property type="match status" value="1"/>
</dbReference>
<dbReference type="Pfam" id="PF05787">
    <property type="entry name" value="PhoX"/>
    <property type="match status" value="1"/>
</dbReference>
<dbReference type="InterPro" id="IPR026444">
    <property type="entry name" value="Secre_tail"/>
</dbReference>
<dbReference type="EMBL" id="BJYT01000014">
    <property type="protein sequence ID" value="GEO10977.1"/>
    <property type="molecule type" value="Genomic_DNA"/>
</dbReference>
<sequence length="601" mass="65031">MPVGLSQSIATFNSVAPTAQTQNLVLPGTHTFQRIIRSGTPLTSGGNFGGNPDFTGYVPIAGSSTNGYLSVSHETAPAEVNILTMTFNANKLWSITNSGKVSLPTADIGLTAAFCSGTVTPRNTIMVCEEVNPNGDSNGDGYDDLGWIIEIDLVTKTVINQDGTGGVDKLWAMGRQTHENVTIKSDQSVAYWGADNISNGFLYKFVPTVPGNFSAGALYVLKTTAALATGTWKQIANTTKPERNGVVAASVAANAYNFQRIEDVEIGPDGRIYFASTTTGRVYRLNDGGATVNNLEVFVESINYDVDGSGPFLPAKFESPDNLAFDGEGNLWVLQDGGDNHIWVVAPTHTTASPAIKVFANTPGGSEPTGITFSPDYKYIFLSFQHPSGNTVGQTDAAGDNVIFDAGTTIVIARKENLGAFVLADRLIKMNAEEKNSGIDLNWSTTGMNDRTSYEIERSTDGVNFTRIASIPSSFNNNASYSYFDNNLPLSNTLYYRVKQCKVGNQCVYSETKLIKISSQKFLKAYALSAGNLIRVMYTANDAADVLMQLYTNTGRELYREKRKVSQGLNEFNLTIENLPPGFYVLKVMEGDKVQSRSFVK</sequence>
<organism evidence="1 2">
    <name type="scientific">Segetibacter aerophilus</name>
    <dbReference type="NCBI Taxonomy" id="670293"/>
    <lineage>
        <taxon>Bacteria</taxon>
        <taxon>Pseudomonadati</taxon>
        <taxon>Bacteroidota</taxon>
        <taxon>Chitinophagia</taxon>
        <taxon>Chitinophagales</taxon>
        <taxon>Chitinophagaceae</taxon>
        <taxon>Segetibacter</taxon>
    </lineage>
</organism>
<evidence type="ECO:0000313" key="2">
    <source>
        <dbReference type="Proteomes" id="UP000321513"/>
    </source>
</evidence>
<protein>
    <recommendedName>
        <fullName evidence="3">Secretion system C-terminal sorting domain-containing protein</fullName>
    </recommendedName>
</protein>
<dbReference type="Gene3D" id="2.60.40.10">
    <property type="entry name" value="Immunoglobulins"/>
    <property type="match status" value="1"/>
</dbReference>
<dbReference type="AlphaFoldDB" id="A0A512BGM7"/>
<evidence type="ECO:0008006" key="3">
    <source>
        <dbReference type="Google" id="ProtNLM"/>
    </source>
</evidence>
<name>A0A512BGM7_9BACT</name>
<gene>
    <name evidence="1" type="ORF">SAE01_34730</name>
</gene>